<comment type="caution">
    <text evidence="7">The sequence shown here is derived from an EMBL/GenBank/DDBJ whole genome shotgun (WGS) entry which is preliminary data.</text>
</comment>
<feature type="transmembrane region" description="Helical" evidence="6">
    <location>
        <begin position="46"/>
        <end position="62"/>
    </location>
</feature>
<evidence type="ECO:0000256" key="2">
    <source>
        <dbReference type="ARBA" id="ARBA00009694"/>
    </source>
</evidence>
<accession>A0ABN7RFS4</accession>
<dbReference type="Pfam" id="PF04241">
    <property type="entry name" value="DUF423"/>
    <property type="match status" value="1"/>
</dbReference>
<keyword evidence="4 6" id="KW-1133">Transmembrane helix</keyword>
<organism evidence="7 8">
    <name type="scientific">Thermobacillus xylanilyticus</name>
    <dbReference type="NCBI Taxonomy" id="76633"/>
    <lineage>
        <taxon>Bacteria</taxon>
        <taxon>Bacillati</taxon>
        <taxon>Bacillota</taxon>
        <taxon>Bacilli</taxon>
        <taxon>Bacillales</taxon>
        <taxon>Paenibacillaceae</taxon>
        <taxon>Thermobacillus</taxon>
    </lineage>
</organism>
<name>A0ABN7RFS4_THEXY</name>
<dbReference type="PANTHER" id="PTHR43461:SF1">
    <property type="entry name" value="TRANSMEMBRANE PROTEIN 256"/>
    <property type="match status" value="1"/>
</dbReference>
<evidence type="ECO:0000256" key="6">
    <source>
        <dbReference type="SAM" id="Phobius"/>
    </source>
</evidence>
<dbReference type="EMBL" id="CAJRAY010000001">
    <property type="protein sequence ID" value="CAG5076216.1"/>
    <property type="molecule type" value="Genomic_DNA"/>
</dbReference>
<keyword evidence="3 6" id="KW-0812">Transmembrane</keyword>
<feature type="transmembrane region" description="Helical" evidence="6">
    <location>
        <begin position="6"/>
        <end position="26"/>
    </location>
</feature>
<comment type="similarity">
    <text evidence="2">Belongs to the UPF0382 family.</text>
</comment>
<reference evidence="7 8" key="1">
    <citation type="submission" date="2021-04" db="EMBL/GenBank/DDBJ databases">
        <authorList>
            <person name="Rakotoarivonina H."/>
        </authorList>
    </citation>
    <scope>NUCLEOTIDE SEQUENCE [LARGE SCALE GENOMIC DNA]</scope>
    <source>
        <strain evidence="7 8">XE</strain>
    </source>
</reference>
<dbReference type="PANTHER" id="PTHR43461">
    <property type="entry name" value="TRANSMEMBRANE PROTEIN 256"/>
    <property type="match status" value="1"/>
</dbReference>
<evidence type="ECO:0000313" key="8">
    <source>
        <dbReference type="Proteomes" id="UP000681526"/>
    </source>
</evidence>
<dbReference type="RefSeq" id="WP_213483013.1">
    <property type="nucleotide sequence ID" value="NZ_CAJRAY010000001.1"/>
</dbReference>
<protein>
    <submittedName>
        <fullName evidence="7">Membrane protein YwdK</fullName>
    </submittedName>
</protein>
<evidence type="ECO:0000256" key="1">
    <source>
        <dbReference type="ARBA" id="ARBA00004141"/>
    </source>
</evidence>
<keyword evidence="8" id="KW-1185">Reference proteome</keyword>
<gene>
    <name evidence="7" type="primary">txxe362</name>
    <name evidence="7" type="ORF">TXXE_00350</name>
</gene>
<evidence type="ECO:0000256" key="5">
    <source>
        <dbReference type="ARBA" id="ARBA00023136"/>
    </source>
</evidence>
<evidence type="ECO:0000313" key="7">
    <source>
        <dbReference type="EMBL" id="CAG5076216.1"/>
    </source>
</evidence>
<evidence type="ECO:0000256" key="4">
    <source>
        <dbReference type="ARBA" id="ARBA00022989"/>
    </source>
</evidence>
<comment type="subcellular location">
    <subcellularLocation>
        <location evidence="1">Membrane</location>
        <topology evidence="1">Multi-pass membrane protein</topology>
    </subcellularLocation>
</comment>
<dbReference type="InterPro" id="IPR006696">
    <property type="entry name" value="DUF423"/>
</dbReference>
<dbReference type="Proteomes" id="UP000681526">
    <property type="component" value="Unassembled WGS sequence"/>
</dbReference>
<evidence type="ECO:0000256" key="3">
    <source>
        <dbReference type="ARBA" id="ARBA00022692"/>
    </source>
</evidence>
<proteinExistence type="inferred from homology"/>
<sequence length="63" mass="6560">METFIALGGILMAIAVALGAFGAHALKDKLQRDKLATFRTGVQYHLIHALGLIAAGMLAVGVL</sequence>
<keyword evidence="5 6" id="KW-0472">Membrane</keyword>